<feature type="transmembrane region" description="Helical" evidence="1">
    <location>
        <begin position="187"/>
        <end position="204"/>
    </location>
</feature>
<accession>A0A0P6Y5I1</accession>
<feature type="transmembrane region" description="Helical" evidence="1">
    <location>
        <begin position="216"/>
        <end position="237"/>
    </location>
</feature>
<reference evidence="3 4" key="1">
    <citation type="submission" date="2015-07" db="EMBL/GenBank/DDBJ databases">
        <title>Genome sequence of Ornatilinea apprima DSM 23815.</title>
        <authorList>
            <person name="Hemp J."/>
            <person name="Ward L.M."/>
            <person name="Pace L.A."/>
            <person name="Fischer W.W."/>
        </authorList>
    </citation>
    <scope>NUCLEOTIDE SEQUENCE [LARGE SCALE GENOMIC DNA]</scope>
    <source>
        <strain evidence="3 4">P3M-1</strain>
    </source>
</reference>
<keyword evidence="1" id="KW-0472">Membrane</keyword>
<dbReference type="Proteomes" id="UP000050417">
    <property type="component" value="Unassembled WGS sequence"/>
</dbReference>
<dbReference type="GO" id="GO:0080120">
    <property type="term" value="P:CAAX-box protein maturation"/>
    <property type="evidence" value="ECO:0007669"/>
    <property type="project" value="UniProtKB-ARBA"/>
</dbReference>
<feature type="transmembrane region" description="Helical" evidence="1">
    <location>
        <begin position="127"/>
        <end position="144"/>
    </location>
</feature>
<dbReference type="STRING" id="1134406.ADN00_09590"/>
<keyword evidence="1" id="KW-0812">Transmembrane</keyword>
<feature type="transmembrane region" description="Helical" evidence="1">
    <location>
        <begin position="156"/>
        <end position="181"/>
    </location>
</feature>
<protein>
    <recommendedName>
        <fullName evidence="2">CAAX prenyl protease 2/Lysostaphin resistance protein A-like domain-containing protein</fullName>
    </recommendedName>
</protein>
<proteinExistence type="predicted"/>
<dbReference type="AlphaFoldDB" id="A0A0P6Y5I1"/>
<dbReference type="InterPro" id="IPR003675">
    <property type="entry name" value="Rce1/LyrA-like_dom"/>
</dbReference>
<evidence type="ECO:0000313" key="4">
    <source>
        <dbReference type="Proteomes" id="UP000050417"/>
    </source>
</evidence>
<comment type="caution">
    <text evidence="3">The sequence shown here is derived from an EMBL/GenBank/DDBJ whole genome shotgun (WGS) entry which is preliminary data.</text>
</comment>
<name>A0A0P6Y5I1_9CHLR</name>
<gene>
    <name evidence="3" type="ORF">ADN00_09590</name>
</gene>
<feature type="transmembrane region" description="Helical" evidence="1">
    <location>
        <begin position="31"/>
        <end position="64"/>
    </location>
</feature>
<evidence type="ECO:0000256" key="1">
    <source>
        <dbReference type="SAM" id="Phobius"/>
    </source>
</evidence>
<evidence type="ECO:0000259" key="2">
    <source>
        <dbReference type="Pfam" id="PF02517"/>
    </source>
</evidence>
<dbReference type="EMBL" id="LGCL01000024">
    <property type="protein sequence ID" value="KPL76848.1"/>
    <property type="molecule type" value="Genomic_DNA"/>
</dbReference>
<keyword evidence="4" id="KW-1185">Reference proteome</keyword>
<feature type="transmembrane region" description="Helical" evidence="1">
    <location>
        <begin position="85"/>
        <end position="107"/>
    </location>
</feature>
<keyword evidence="1" id="KW-1133">Transmembrane helix</keyword>
<feature type="domain" description="CAAX prenyl protease 2/Lysostaphin resistance protein A-like" evidence="2">
    <location>
        <begin position="130"/>
        <end position="224"/>
    </location>
</feature>
<organism evidence="3 4">
    <name type="scientific">Ornatilinea apprima</name>
    <dbReference type="NCBI Taxonomy" id="1134406"/>
    <lineage>
        <taxon>Bacteria</taxon>
        <taxon>Bacillati</taxon>
        <taxon>Chloroflexota</taxon>
        <taxon>Anaerolineae</taxon>
        <taxon>Anaerolineales</taxon>
        <taxon>Anaerolineaceae</taxon>
        <taxon>Ornatilinea</taxon>
    </lineage>
</organism>
<dbReference type="Pfam" id="PF02517">
    <property type="entry name" value="Rce1-like"/>
    <property type="match status" value="1"/>
</dbReference>
<evidence type="ECO:0000313" key="3">
    <source>
        <dbReference type="EMBL" id="KPL76848.1"/>
    </source>
</evidence>
<dbReference type="GO" id="GO:0004175">
    <property type="term" value="F:endopeptidase activity"/>
    <property type="evidence" value="ECO:0007669"/>
    <property type="project" value="UniProtKB-ARBA"/>
</dbReference>
<sequence length="240" mass="26505">MAKPLGGAGLLQFGFIHLGDFSMKNNTFWKILTIVELIAAAAIILLDVLIPTLLILGLIIISLLIRREHIRSLGFKRPQSWPKMLGFVFLSVVFLQLFDIGVTVPILNRLTGKTIDYSGFAHLQGNLGQLALLLVISWTLAALGEEMVYRGYLQKLLTDLFGSGLPGILLTVGVSSLLFGLAHTEQGLVGVVVATFDALFFSWLKYKFENNLWASILAHGFYNSIGVIIFYFTGPIYGLW</sequence>